<dbReference type="CDD" id="cd07342">
    <property type="entry name" value="M48C_Oma1_like"/>
    <property type="match status" value="1"/>
</dbReference>
<sequence>MLRILSFALVISFAAHAPAKAAQELGIESQDVLALKSLQLLDQRLHATGYRLVAANAAFCTETVPNTGILLHDINQYGDQQTARFALGFSTPIAINAVASDSPAAIAELEAGDGVTAIDGMPLEDIPIDAEKLADQKSEYRRIAAIKARLVSAGTDGRTELMIERGGIRQAVNLAPARTCPSAFQIRVSKKREASADGKLVSISSTLAEYVLSDDELAAIAAHELAHNLLKHRDRLNAQKVNRGFFGQFGKSAGRIKAAEIEADRLSVWLMANAGYDPQAAIRFWTRYGKQYGKGIFSASTHYRWKKRVKLFEEEIAKMQQIEAVDGKYAPPLLVASKPE</sequence>
<comment type="cofactor">
    <cofactor evidence="6">
        <name>Zn(2+)</name>
        <dbReference type="ChEBI" id="CHEBI:29105"/>
    </cofactor>
    <text evidence="6">Binds 1 zinc ion per subunit.</text>
</comment>
<dbReference type="InterPro" id="IPR051156">
    <property type="entry name" value="Mito/Outer_Membr_Metalloprot"/>
</dbReference>
<evidence type="ECO:0000259" key="8">
    <source>
        <dbReference type="Pfam" id="PF01435"/>
    </source>
</evidence>
<keyword evidence="3 6" id="KW-0378">Hydrolase</keyword>
<dbReference type="RefSeq" id="WP_207986824.1">
    <property type="nucleotide sequence ID" value="NZ_CP071794.1"/>
</dbReference>
<dbReference type="EMBL" id="CP071794">
    <property type="protein sequence ID" value="QTD54997.1"/>
    <property type="molecule type" value="Genomic_DNA"/>
</dbReference>
<feature type="chain" id="PRO_5046916834" evidence="7">
    <location>
        <begin position="18"/>
        <end position="340"/>
    </location>
</feature>
<proteinExistence type="inferred from homology"/>
<dbReference type="InterPro" id="IPR001915">
    <property type="entry name" value="Peptidase_M48"/>
</dbReference>
<feature type="domain" description="Peptidase M48" evidence="8">
    <location>
        <begin position="197"/>
        <end position="234"/>
    </location>
</feature>
<comment type="similarity">
    <text evidence="6">Belongs to the peptidase M48 family.</text>
</comment>
<evidence type="ECO:0000256" key="4">
    <source>
        <dbReference type="ARBA" id="ARBA00022833"/>
    </source>
</evidence>
<evidence type="ECO:0000256" key="3">
    <source>
        <dbReference type="ARBA" id="ARBA00022801"/>
    </source>
</evidence>
<evidence type="ECO:0000256" key="1">
    <source>
        <dbReference type="ARBA" id="ARBA00022670"/>
    </source>
</evidence>
<evidence type="ECO:0000313" key="9">
    <source>
        <dbReference type="EMBL" id="QTD54997.1"/>
    </source>
</evidence>
<dbReference type="GO" id="GO:0008237">
    <property type="term" value="F:metallopeptidase activity"/>
    <property type="evidence" value="ECO:0007669"/>
    <property type="project" value="UniProtKB-KW"/>
</dbReference>
<dbReference type="Gene3D" id="2.30.42.10">
    <property type="match status" value="1"/>
</dbReference>
<evidence type="ECO:0000313" key="10">
    <source>
        <dbReference type="Proteomes" id="UP000663923"/>
    </source>
</evidence>
<evidence type="ECO:0000256" key="6">
    <source>
        <dbReference type="RuleBase" id="RU003983"/>
    </source>
</evidence>
<keyword evidence="4 6" id="KW-0862">Zinc</keyword>
<reference evidence="9 10" key="1">
    <citation type="submission" date="2021-03" db="EMBL/GenBank/DDBJ databases">
        <title>Complete genome of Parasphingorhabdus_sp.JHSY0214.</title>
        <authorList>
            <person name="Yoo J.H."/>
            <person name="Bae J.W."/>
        </authorList>
    </citation>
    <scope>NUCLEOTIDE SEQUENCE [LARGE SCALE GENOMIC DNA]</scope>
    <source>
        <strain evidence="9 10">JHSY0214</strain>
    </source>
</reference>
<dbReference type="Pfam" id="PF01435">
    <property type="entry name" value="Peptidase_M48"/>
    <property type="match status" value="1"/>
</dbReference>
<keyword evidence="10" id="KW-1185">Reference proteome</keyword>
<dbReference type="SUPFAM" id="SSF50156">
    <property type="entry name" value="PDZ domain-like"/>
    <property type="match status" value="1"/>
</dbReference>
<name>A0ABX7T2G9_9SPHN</name>
<dbReference type="PANTHER" id="PTHR22726:SF1">
    <property type="entry name" value="METALLOENDOPEPTIDASE OMA1, MITOCHONDRIAL"/>
    <property type="match status" value="1"/>
</dbReference>
<protein>
    <submittedName>
        <fullName evidence="9">M48 family metalloprotease</fullName>
    </submittedName>
</protein>
<dbReference type="Proteomes" id="UP000663923">
    <property type="component" value="Chromosome"/>
</dbReference>
<keyword evidence="1 6" id="KW-0645">Protease</keyword>
<keyword evidence="5 6" id="KW-0482">Metalloprotease</keyword>
<gene>
    <name evidence="9" type="ORF">J4G78_12225</name>
</gene>
<evidence type="ECO:0000256" key="7">
    <source>
        <dbReference type="SAM" id="SignalP"/>
    </source>
</evidence>
<evidence type="ECO:0000256" key="5">
    <source>
        <dbReference type="ARBA" id="ARBA00023049"/>
    </source>
</evidence>
<accession>A0ABX7T2G9</accession>
<organism evidence="9 10">
    <name type="scientific">Parasphingorhabdus cellanae</name>
    <dbReference type="NCBI Taxonomy" id="2806553"/>
    <lineage>
        <taxon>Bacteria</taxon>
        <taxon>Pseudomonadati</taxon>
        <taxon>Pseudomonadota</taxon>
        <taxon>Alphaproteobacteria</taxon>
        <taxon>Sphingomonadales</taxon>
        <taxon>Sphingomonadaceae</taxon>
        <taxon>Parasphingorhabdus</taxon>
    </lineage>
</organism>
<feature type="signal peptide" evidence="7">
    <location>
        <begin position="1"/>
        <end position="17"/>
    </location>
</feature>
<dbReference type="InterPro" id="IPR036034">
    <property type="entry name" value="PDZ_sf"/>
</dbReference>
<keyword evidence="2" id="KW-0479">Metal-binding</keyword>
<evidence type="ECO:0000256" key="2">
    <source>
        <dbReference type="ARBA" id="ARBA00022723"/>
    </source>
</evidence>
<keyword evidence="7" id="KW-0732">Signal</keyword>
<dbReference type="PANTHER" id="PTHR22726">
    <property type="entry name" value="METALLOENDOPEPTIDASE OMA1"/>
    <property type="match status" value="1"/>
</dbReference>